<comment type="caution">
    <text evidence="2">The sequence shown here is derived from an EMBL/GenBank/DDBJ whole genome shotgun (WGS) entry which is preliminary data.</text>
</comment>
<gene>
    <name evidence="2" type="ORF">LLUT_LOCUS31104</name>
</gene>
<dbReference type="AlphaFoldDB" id="A0AAV1YAD0"/>
<evidence type="ECO:0000313" key="3">
    <source>
        <dbReference type="Proteomes" id="UP001497480"/>
    </source>
</evidence>
<organism evidence="2 3">
    <name type="scientific">Lupinus luteus</name>
    <name type="common">European yellow lupine</name>
    <dbReference type="NCBI Taxonomy" id="3873"/>
    <lineage>
        <taxon>Eukaryota</taxon>
        <taxon>Viridiplantae</taxon>
        <taxon>Streptophyta</taxon>
        <taxon>Embryophyta</taxon>
        <taxon>Tracheophyta</taxon>
        <taxon>Spermatophyta</taxon>
        <taxon>Magnoliopsida</taxon>
        <taxon>eudicotyledons</taxon>
        <taxon>Gunneridae</taxon>
        <taxon>Pentapetalae</taxon>
        <taxon>rosids</taxon>
        <taxon>fabids</taxon>
        <taxon>Fabales</taxon>
        <taxon>Fabaceae</taxon>
        <taxon>Papilionoideae</taxon>
        <taxon>50 kb inversion clade</taxon>
        <taxon>genistoids sensu lato</taxon>
        <taxon>core genistoids</taxon>
        <taxon>Genisteae</taxon>
        <taxon>Lupinus</taxon>
    </lineage>
</organism>
<name>A0AAV1YAD0_LUPLU</name>
<proteinExistence type="predicted"/>
<protein>
    <submittedName>
        <fullName evidence="2">Uncharacterized protein</fullName>
    </submittedName>
</protein>
<feature type="region of interest" description="Disordered" evidence="1">
    <location>
        <begin position="1"/>
        <end position="26"/>
    </location>
</feature>
<evidence type="ECO:0000313" key="2">
    <source>
        <dbReference type="EMBL" id="CAL0330044.1"/>
    </source>
</evidence>
<reference evidence="2 3" key="1">
    <citation type="submission" date="2024-03" db="EMBL/GenBank/DDBJ databases">
        <authorList>
            <person name="Martinez-Hernandez J."/>
        </authorList>
    </citation>
    <scope>NUCLEOTIDE SEQUENCE [LARGE SCALE GENOMIC DNA]</scope>
</reference>
<keyword evidence="3" id="KW-1185">Reference proteome</keyword>
<sequence>MTGKGSAQAQGQRTLHPTGSFSNLPVSRSHIKNTLIKNITNFGSSSTKN</sequence>
<accession>A0AAV1YAD0</accession>
<dbReference type="Proteomes" id="UP001497480">
    <property type="component" value="Unassembled WGS sequence"/>
</dbReference>
<evidence type="ECO:0000256" key="1">
    <source>
        <dbReference type="SAM" id="MobiDB-lite"/>
    </source>
</evidence>
<dbReference type="EMBL" id="CAXHTB010000022">
    <property type="protein sequence ID" value="CAL0330044.1"/>
    <property type="molecule type" value="Genomic_DNA"/>
</dbReference>